<keyword evidence="9" id="KW-1185">Reference proteome</keyword>
<evidence type="ECO:0000256" key="1">
    <source>
        <dbReference type="ARBA" id="ARBA00022679"/>
    </source>
</evidence>
<dbReference type="Proteomes" id="UP000242715">
    <property type="component" value="Unassembled WGS sequence"/>
</dbReference>
<dbReference type="GO" id="GO:0004674">
    <property type="term" value="F:protein serine/threonine kinase activity"/>
    <property type="evidence" value="ECO:0007669"/>
    <property type="project" value="UniProtKB-KW"/>
</dbReference>
<evidence type="ECO:0000256" key="4">
    <source>
        <dbReference type="ARBA" id="ARBA00022840"/>
    </source>
</evidence>
<proteinExistence type="inferred from homology"/>
<dbReference type="EMBL" id="DF974172">
    <property type="protein sequence ID" value="GAU46053.1"/>
    <property type="molecule type" value="Genomic_DNA"/>
</dbReference>
<dbReference type="CDD" id="cd06606">
    <property type="entry name" value="STKc_MAPKKK"/>
    <property type="match status" value="1"/>
</dbReference>
<dbReference type="PANTHER" id="PTHR48011:SF18">
    <property type="entry name" value="MITOGEN-ACTIVATED PROTEIN KINASE KINASE KINASE 19-RELATED"/>
    <property type="match status" value="1"/>
</dbReference>
<dbReference type="InterPro" id="IPR011009">
    <property type="entry name" value="Kinase-like_dom_sf"/>
</dbReference>
<protein>
    <recommendedName>
        <fullName evidence="7">Protein kinase domain-containing protein</fullName>
    </recommendedName>
</protein>
<dbReference type="PROSITE" id="PS00108">
    <property type="entry name" value="PROTEIN_KINASE_ST"/>
    <property type="match status" value="1"/>
</dbReference>
<sequence>MDWVRGETVGRGSFATVNLVIPKGKSKSNSNSTLFPSTAAVKTSEVSTSHSLKNEKQILDCLGSHKRIIRCFGDDHTFENGEKYYNLFLEYASAGTLAYQVKFHGGRIPEQYIRRYTRSIVEGLSHIHCNGFVHCDIKLQNILVFHDGEVKIADFGLAKKTGEEQSEKQRFECRGTPLFMSPELVNGGEHESPADIWALGCAVVEMVTGKPAWNLEKDANMWSLLRRIGAREESPVIPGELSKEGKDFVEKCFVNDPRKRWTAEMLLNHPFVEEVKSVNESSPRTHFDFNDWVSNVSESVPNSPESEEFCQWDVDSSFCSAVDRLQQLVTVERPASWSESDSWISVR</sequence>
<evidence type="ECO:0000259" key="7">
    <source>
        <dbReference type="PROSITE" id="PS50011"/>
    </source>
</evidence>
<gene>
    <name evidence="8" type="ORF">TSUD_191240</name>
</gene>
<dbReference type="InterPro" id="IPR000719">
    <property type="entry name" value="Prot_kinase_dom"/>
</dbReference>
<dbReference type="SUPFAM" id="SSF56112">
    <property type="entry name" value="Protein kinase-like (PK-like)"/>
    <property type="match status" value="1"/>
</dbReference>
<keyword evidence="6" id="KW-0723">Serine/threonine-protein kinase</keyword>
<feature type="domain" description="Protein kinase" evidence="7">
    <location>
        <begin position="3"/>
        <end position="272"/>
    </location>
</feature>
<feature type="binding site" evidence="5">
    <location>
        <position position="42"/>
    </location>
    <ligand>
        <name>ATP</name>
        <dbReference type="ChEBI" id="CHEBI:30616"/>
    </ligand>
</feature>
<comment type="similarity">
    <text evidence="6">Belongs to the protein kinase superfamily.</text>
</comment>
<dbReference type="InterPro" id="IPR017441">
    <property type="entry name" value="Protein_kinase_ATP_BS"/>
</dbReference>
<dbReference type="PANTHER" id="PTHR48011">
    <property type="entry name" value="CCR4-NOT TRANSCRIPTIONAL COMPLEX SUBUNIT CAF120-RELATED"/>
    <property type="match status" value="1"/>
</dbReference>
<dbReference type="InterPro" id="IPR008271">
    <property type="entry name" value="Ser/Thr_kinase_AS"/>
</dbReference>
<name>A0A2Z6NUZ2_TRISU</name>
<evidence type="ECO:0000256" key="3">
    <source>
        <dbReference type="ARBA" id="ARBA00022777"/>
    </source>
</evidence>
<keyword evidence="2 5" id="KW-0547">Nucleotide-binding</keyword>
<dbReference type="Gene3D" id="1.10.510.10">
    <property type="entry name" value="Transferase(Phosphotransferase) domain 1"/>
    <property type="match status" value="1"/>
</dbReference>
<dbReference type="OrthoDB" id="8693905at2759"/>
<keyword evidence="4 5" id="KW-0067">ATP-binding</keyword>
<accession>A0A2Z6NUZ2</accession>
<evidence type="ECO:0000313" key="9">
    <source>
        <dbReference type="Proteomes" id="UP000242715"/>
    </source>
</evidence>
<dbReference type="GO" id="GO:0005524">
    <property type="term" value="F:ATP binding"/>
    <property type="evidence" value="ECO:0007669"/>
    <property type="project" value="UniProtKB-UniRule"/>
</dbReference>
<dbReference type="InterPro" id="IPR052751">
    <property type="entry name" value="Plant_MAPKKK"/>
</dbReference>
<dbReference type="PROSITE" id="PS50011">
    <property type="entry name" value="PROTEIN_KINASE_DOM"/>
    <property type="match status" value="1"/>
</dbReference>
<evidence type="ECO:0000256" key="5">
    <source>
        <dbReference type="PROSITE-ProRule" id="PRU10141"/>
    </source>
</evidence>
<dbReference type="GO" id="GO:0007165">
    <property type="term" value="P:signal transduction"/>
    <property type="evidence" value="ECO:0007669"/>
    <property type="project" value="TreeGrafter"/>
</dbReference>
<dbReference type="AlphaFoldDB" id="A0A2Z6NUZ2"/>
<dbReference type="SMART" id="SM00220">
    <property type="entry name" value="S_TKc"/>
    <property type="match status" value="1"/>
</dbReference>
<reference evidence="9" key="1">
    <citation type="journal article" date="2017" name="Front. Plant Sci.">
        <title>Climate Clever Clovers: New Paradigm to Reduce the Environmental Footprint of Ruminants by Breeding Low Methanogenic Forages Utilizing Haplotype Variation.</title>
        <authorList>
            <person name="Kaur P."/>
            <person name="Appels R."/>
            <person name="Bayer P.E."/>
            <person name="Keeble-Gagnere G."/>
            <person name="Wang J."/>
            <person name="Hirakawa H."/>
            <person name="Shirasawa K."/>
            <person name="Vercoe P."/>
            <person name="Stefanova K."/>
            <person name="Durmic Z."/>
            <person name="Nichols P."/>
            <person name="Revell C."/>
            <person name="Isobe S.N."/>
            <person name="Edwards D."/>
            <person name="Erskine W."/>
        </authorList>
    </citation>
    <scope>NUCLEOTIDE SEQUENCE [LARGE SCALE GENOMIC DNA]</scope>
    <source>
        <strain evidence="9">cv. Daliak</strain>
    </source>
</reference>
<organism evidence="8 9">
    <name type="scientific">Trifolium subterraneum</name>
    <name type="common">Subterranean clover</name>
    <dbReference type="NCBI Taxonomy" id="3900"/>
    <lineage>
        <taxon>Eukaryota</taxon>
        <taxon>Viridiplantae</taxon>
        <taxon>Streptophyta</taxon>
        <taxon>Embryophyta</taxon>
        <taxon>Tracheophyta</taxon>
        <taxon>Spermatophyta</taxon>
        <taxon>Magnoliopsida</taxon>
        <taxon>eudicotyledons</taxon>
        <taxon>Gunneridae</taxon>
        <taxon>Pentapetalae</taxon>
        <taxon>rosids</taxon>
        <taxon>fabids</taxon>
        <taxon>Fabales</taxon>
        <taxon>Fabaceae</taxon>
        <taxon>Papilionoideae</taxon>
        <taxon>50 kb inversion clade</taxon>
        <taxon>NPAAA clade</taxon>
        <taxon>Hologalegina</taxon>
        <taxon>IRL clade</taxon>
        <taxon>Trifolieae</taxon>
        <taxon>Trifolium</taxon>
    </lineage>
</organism>
<keyword evidence="1" id="KW-0808">Transferase</keyword>
<evidence type="ECO:0000256" key="2">
    <source>
        <dbReference type="ARBA" id="ARBA00022741"/>
    </source>
</evidence>
<keyword evidence="3" id="KW-0418">Kinase</keyword>
<evidence type="ECO:0000256" key="6">
    <source>
        <dbReference type="RuleBase" id="RU000304"/>
    </source>
</evidence>
<dbReference type="Pfam" id="PF00069">
    <property type="entry name" value="Pkinase"/>
    <property type="match status" value="1"/>
</dbReference>
<dbReference type="PROSITE" id="PS00107">
    <property type="entry name" value="PROTEIN_KINASE_ATP"/>
    <property type="match status" value="1"/>
</dbReference>
<evidence type="ECO:0000313" key="8">
    <source>
        <dbReference type="EMBL" id="GAU46053.1"/>
    </source>
</evidence>